<organism evidence="3 4">
    <name type="scientific">Adineta ricciae</name>
    <name type="common">Rotifer</name>
    <dbReference type="NCBI Taxonomy" id="249248"/>
    <lineage>
        <taxon>Eukaryota</taxon>
        <taxon>Metazoa</taxon>
        <taxon>Spiralia</taxon>
        <taxon>Gnathifera</taxon>
        <taxon>Rotifera</taxon>
        <taxon>Eurotatoria</taxon>
        <taxon>Bdelloidea</taxon>
        <taxon>Adinetida</taxon>
        <taxon>Adinetidae</taxon>
        <taxon>Adineta</taxon>
    </lineage>
</organism>
<evidence type="ECO:0000313" key="3">
    <source>
        <dbReference type="EMBL" id="CAF1650917.1"/>
    </source>
</evidence>
<evidence type="ECO:0000256" key="1">
    <source>
        <dbReference type="ARBA" id="ARBA00022837"/>
    </source>
</evidence>
<evidence type="ECO:0000313" key="4">
    <source>
        <dbReference type="Proteomes" id="UP000663828"/>
    </source>
</evidence>
<dbReference type="EMBL" id="CAJNOR010010077">
    <property type="protein sequence ID" value="CAF1650917.1"/>
    <property type="molecule type" value="Genomic_DNA"/>
</dbReference>
<dbReference type="InterPro" id="IPR002048">
    <property type="entry name" value="EF_hand_dom"/>
</dbReference>
<dbReference type="AlphaFoldDB" id="A0A816EPU6"/>
<feature type="domain" description="EF-hand" evidence="2">
    <location>
        <begin position="38"/>
        <end position="69"/>
    </location>
</feature>
<keyword evidence="4" id="KW-1185">Reference proteome</keyword>
<keyword evidence="1" id="KW-0106">Calcium</keyword>
<accession>A0A816EPU6</accession>
<protein>
    <recommendedName>
        <fullName evidence="2">EF-hand domain-containing protein</fullName>
    </recommendedName>
</protein>
<dbReference type="Proteomes" id="UP000663828">
    <property type="component" value="Unassembled WGS sequence"/>
</dbReference>
<dbReference type="PROSITE" id="PS50222">
    <property type="entry name" value="EF_HAND_2"/>
    <property type="match status" value="2"/>
</dbReference>
<dbReference type="InterPro" id="IPR018247">
    <property type="entry name" value="EF_Hand_1_Ca_BS"/>
</dbReference>
<reference evidence="3" key="1">
    <citation type="submission" date="2021-02" db="EMBL/GenBank/DDBJ databases">
        <authorList>
            <person name="Nowell W R."/>
        </authorList>
    </citation>
    <scope>NUCLEOTIDE SEQUENCE</scope>
</reference>
<sequence>MGNTDDMNTIFQMLNTDGTGYIDRNKLQQACPNLTPLEIDTIFDEYDIDRDNRISLQELLGLNDHSRQTKTKDIVTHAQLNEIFNDLAWYAYHKEIRYTPRIAYDSCT</sequence>
<dbReference type="CDD" id="cd00051">
    <property type="entry name" value="EFh"/>
    <property type="match status" value="1"/>
</dbReference>
<dbReference type="InterPro" id="IPR011992">
    <property type="entry name" value="EF-hand-dom_pair"/>
</dbReference>
<gene>
    <name evidence="3" type="ORF">XAT740_LOCUS54951</name>
</gene>
<dbReference type="Pfam" id="PF13499">
    <property type="entry name" value="EF-hand_7"/>
    <property type="match status" value="1"/>
</dbReference>
<dbReference type="PROSITE" id="PS00018">
    <property type="entry name" value="EF_HAND_1"/>
    <property type="match status" value="1"/>
</dbReference>
<evidence type="ECO:0000259" key="2">
    <source>
        <dbReference type="PROSITE" id="PS50222"/>
    </source>
</evidence>
<dbReference type="SUPFAM" id="SSF47473">
    <property type="entry name" value="EF-hand"/>
    <property type="match status" value="1"/>
</dbReference>
<comment type="caution">
    <text evidence="3">The sequence shown here is derived from an EMBL/GenBank/DDBJ whole genome shotgun (WGS) entry which is preliminary data.</text>
</comment>
<proteinExistence type="predicted"/>
<name>A0A816EPU6_ADIRI</name>
<dbReference type="SMART" id="SM00054">
    <property type="entry name" value="EFh"/>
    <property type="match status" value="2"/>
</dbReference>
<dbReference type="Gene3D" id="1.10.238.10">
    <property type="entry name" value="EF-hand"/>
    <property type="match status" value="1"/>
</dbReference>
<feature type="domain" description="EF-hand" evidence="2">
    <location>
        <begin position="2"/>
        <end position="37"/>
    </location>
</feature>
<dbReference type="GO" id="GO:0005509">
    <property type="term" value="F:calcium ion binding"/>
    <property type="evidence" value="ECO:0007669"/>
    <property type="project" value="InterPro"/>
</dbReference>